<keyword evidence="3" id="KW-0645">Protease</keyword>
<dbReference type="PANTHER" id="PTHR36435:SF1">
    <property type="entry name" value="CAAX AMINO TERMINAL PROTEASE FAMILY PROTEIN"/>
    <property type="match status" value="1"/>
</dbReference>
<protein>
    <submittedName>
        <fullName evidence="3">CPBP family intramembrane metalloprotease</fullName>
    </submittedName>
</protein>
<keyword evidence="3" id="KW-0378">Hydrolase</keyword>
<evidence type="ECO:0000313" key="3">
    <source>
        <dbReference type="EMBL" id="HIZ65218.1"/>
    </source>
</evidence>
<proteinExistence type="predicted"/>
<evidence type="ECO:0000256" key="1">
    <source>
        <dbReference type="SAM" id="Phobius"/>
    </source>
</evidence>
<feature type="domain" description="CAAX prenyl protease 2/Lysostaphin resistance protein A-like" evidence="2">
    <location>
        <begin position="153"/>
        <end position="239"/>
    </location>
</feature>
<name>A0A9D2FPW3_9FIRM</name>
<keyword evidence="1" id="KW-0812">Transmembrane</keyword>
<dbReference type="AlphaFoldDB" id="A0A9D2FPW3"/>
<dbReference type="GO" id="GO:0080120">
    <property type="term" value="P:CAAX-box protein maturation"/>
    <property type="evidence" value="ECO:0007669"/>
    <property type="project" value="UniProtKB-ARBA"/>
</dbReference>
<dbReference type="Proteomes" id="UP000824056">
    <property type="component" value="Unassembled WGS sequence"/>
</dbReference>
<reference evidence="3" key="1">
    <citation type="journal article" date="2021" name="PeerJ">
        <title>Extensive microbial diversity within the chicken gut microbiome revealed by metagenomics and culture.</title>
        <authorList>
            <person name="Gilroy R."/>
            <person name="Ravi A."/>
            <person name="Getino M."/>
            <person name="Pursley I."/>
            <person name="Horton D.L."/>
            <person name="Alikhan N.F."/>
            <person name="Baker D."/>
            <person name="Gharbi K."/>
            <person name="Hall N."/>
            <person name="Watson M."/>
            <person name="Adriaenssens E.M."/>
            <person name="Foster-Nyarko E."/>
            <person name="Jarju S."/>
            <person name="Secka A."/>
            <person name="Antonio M."/>
            <person name="Oren A."/>
            <person name="Chaudhuri R.R."/>
            <person name="La Ragione R."/>
            <person name="Hildebrand F."/>
            <person name="Pallen M.J."/>
        </authorList>
    </citation>
    <scope>NUCLEOTIDE SEQUENCE</scope>
    <source>
        <strain evidence="3">1068</strain>
    </source>
</reference>
<feature type="transmembrane region" description="Helical" evidence="1">
    <location>
        <begin position="60"/>
        <end position="78"/>
    </location>
</feature>
<evidence type="ECO:0000313" key="4">
    <source>
        <dbReference type="Proteomes" id="UP000824056"/>
    </source>
</evidence>
<keyword evidence="1" id="KW-0472">Membrane</keyword>
<dbReference type="Pfam" id="PF02517">
    <property type="entry name" value="Rce1-like"/>
    <property type="match status" value="1"/>
</dbReference>
<dbReference type="InterPro" id="IPR052710">
    <property type="entry name" value="CAAX_protease"/>
</dbReference>
<dbReference type="GO" id="GO:0008237">
    <property type="term" value="F:metallopeptidase activity"/>
    <property type="evidence" value="ECO:0007669"/>
    <property type="project" value="UniProtKB-KW"/>
</dbReference>
<comment type="caution">
    <text evidence="3">The sequence shown here is derived from an EMBL/GenBank/DDBJ whole genome shotgun (WGS) entry which is preliminary data.</text>
</comment>
<accession>A0A9D2FPW3</accession>
<gene>
    <name evidence="3" type="ORF">H9809_04855</name>
</gene>
<evidence type="ECO:0000259" key="2">
    <source>
        <dbReference type="Pfam" id="PF02517"/>
    </source>
</evidence>
<reference evidence="3" key="2">
    <citation type="submission" date="2021-04" db="EMBL/GenBank/DDBJ databases">
        <authorList>
            <person name="Gilroy R."/>
        </authorList>
    </citation>
    <scope>NUCLEOTIDE SEQUENCE</scope>
    <source>
        <strain evidence="3">1068</strain>
    </source>
</reference>
<feature type="transmembrane region" description="Helical" evidence="1">
    <location>
        <begin position="227"/>
        <end position="247"/>
    </location>
</feature>
<dbReference type="EMBL" id="DXBG01000120">
    <property type="protein sequence ID" value="HIZ65218.1"/>
    <property type="molecule type" value="Genomic_DNA"/>
</dbReference>
<feature type="transmembrane region" description="Helical" evidence="1">
    <location>
        <begin position="7"/>
        <end position="27"/>
    </location>
</feature>
<dbReference type="InterPro" id="IPR003675">
    <property type="entry name" value="Rce1/LyrA-like_dom"/>
</dbReference>
<sequence>MTEKWKTLGASLLPVFLWIFIQSMVLVSEPSLLDWELGALRLFGMEEEEAWVFLQENQTYVVYVLMNMITLIPASLWFRQLSMWTPRDSGSRWFSGKKILSVLHPGRLVFLLALGGFLQFFTDLILTGVAAGFPELMKSYSQVMENLGMNSPTILSALYTLLLAPATEELIFRGLTLGILERAFPFWQANLLQAACFGLIHGNPVQGIYAFGAGLIFGLLKKKENTLAAPVICHMAVNASGLALGFAEPGLREILLLSLVFLALTGIFWKKNRERDGKGKSGLKGLTEGK</sequence>
<keyword evidence="3" id="KW-0482">Metalloprotease</keyword>
<organism evidence="3 4">
    <name type="scientific">Candidatus Blautia pullicola</name>
    <dbReference type="NCBI Taxonomy" id="2838498"/>
    <lineage>
        <taxon>Bacteria</taxon>
        <taxon>Bacillati</taxon>
        <taxon>Bacillota</taxon>
        <taxon>Clostridia</taxon>
        <taxon>Lachnospirales</taxon>
        <taxon>Lachnospiraceae</taxon>
        <taxon>Blautia</taxon>
    </lineage>
</organism>
<dbReference type="PANTHER" id="PTHR36435">
    <property type="entry name" value="SLR1288 PROTEIN"/>
    <property type="match status" value="1"/>
</dbReference>
<feature type="transmembrane region" description="Helical" evidence="1">
    <location>
        <begin position="108"/>
        <end position="133"/>
    </location>
</feature>
<keyword evidence="1" id="KW-1133">Transmembrane helix</keyword>
<dbReference type="GO" id="GO:0004175">
    <property type="term" value="F:endopeptidase activity"/>
    <property type="evidence" value="ECO:0007669"/>
    <property type="project" value="UniProtKB-ARBA"/>
</dbReference>
<feature type="transmembrane region" description="Helical" evidence="1">
    <location>
        <begin position="253"/>
        <end position="269"/>
    </location>
</feature>